<dbReference type="EMBL" id="WPIK01000005">
    <property type="protein sequence ID" value="MVN21379.1"/>
    <property type="molecule type" value="Genomic_DNA"/>
</dbReference>
<dbReference type="InterPro" id="IPR024078">
    <property type="entry name" value="LmbE-like_dom_sf"/>
</dbReference>
<keyword evidence="2" id="KW-1185">Reference proteome</keyword>
<dbReference type="InterPro" id="IPR003737">
    <property type="entry name" value="GlcNAc_PI_deacetylase-related"/>
</dbReference>
<dbReference type="SUPFAM" id="SSF102588">
    <property type="entry name" value="LmbE-like"/>
    <property type="match status" value="1"/>
</dbReference>
<sequence>MRLKIYILSPHIDDAAFCLSLNISRFVASNVPVTLINCFTVSAFTTINCGVKGKDAVSILRKDEDVSFNQIFNSAINIINLDLLDAPLRNKYIHQFHQFNSTELDIIEEIRSFLAANAGGLIFCPLALGNHIDHTICIEAVAKIYPNKQVIFYEDLPYTSRVTQDEVDDHIKNLEGKLNVKLESFIGGLANSKIDKEQAIRVYKSQVNDEICSEIITYMNHLGGERLWGEAEIIKQLKEALA</sequence>
<dbReference type="Pfam" id="PF02585">
    <property type="entry name" value="PIG-L"/>
    <property type="match status" value="1"/>
</dbReference>
<evidence type="ECO:0000313" key="1">
    <source>
        <dbReference type="EMBL" id="MVN21379.1"/>
    </source>
</evidence>
<protein>
    <recommendedName>
        <fullName evidence="3">PIG-L family deacetylase</fullName>
    </recommendedName>
</protein>
<dbReference type="Gene3D" id="3.40.50.10320">
    <property type="entry name" value="LmbE-like"/>
    <property type="match status" value="1"/>
</dbReference>
<dbReference type="AlphaFoldDB" id="A0A7K1SVK2"/>
<accession>A0A7K1SVK2</accession>
<reference evidence="1 2" key="1">
    <citation type="submission" date="2019-12" db="EMBL/GenBank/DDBJ databases">
        <title>Mucilaginibacter sp. HMF7410 genome sequencing and assembly.</title>
        <authorList>
            <person name="Kang H."/>
            <person name="Cha I."/>
            <person name="Kim H."/>
            <person name="Joh K."/>
        </authorList>
    </citation>
    <scope>NUCLEOTIDE SEQUENCE [LARGE SCALE GENOMIC DNA]</scope>
    <source>
        <strain evidence="1 2">HMF7410</strain>
    </source>
</reference>
<organism evidence="1 2">
    <name type="scientific">Mucilaginibacter arboris</name>
    <dbReference type="NCBI Taxonomy" id="2682090"/>
    <lineage>
        <taxon>Bacteria</taxon>
        <taxon>Pseudomonadati</taxon>
        <taxon>Bacteroidota</taxon>
        <taxon>Sphingobacteriia</taxon>
        <taxon>Sphingobacteriales</taxon>
        <taxon>Sphingobacteriaceae</taxon>
        <taxon>Mucilaginibacter</taxon>
    </lineage>
</organism>
<evidence type="ECO:0008006" key="3">
    <source>
        <dbReference type="Google" id="ProtNLM"/>
    </source>
</evidence>
<gene>
    <name evidence="1" type="ORF">GO621_07495</name>
</gene>
<proteinExistence type="predicted"/>
<evidence type="ECO:0000313" key="2">
    <source>
        <dbReference type="Proteomes" id="UP000462014"/>
    </source>
</evidence>
<dbReference type="Proteomes" id="UP000462014">
    <property type="component" value="Unassembled WGS sequence"/>
</dbReference>
<comment type="caution">
    <text evidence="1">The sequence shown here is derived from an EMBL/GenBank/DDBJ whole genome shotgun (WGS) entry which is preliminary data.</text>
</comment>
<name>A0A7K1SVK2_9SPHI</name>